<evidence type="ECO:0000313" key="3">
    <source>
        <dbReference type="Proteomes" id="UP000054549"/>
    </source>
</evidence>
<sequence length="55" mass="6064">MPDGGDPGFNFSGLLLPKSPASGVQGSIEKFFRWLPAPFRSRSPDTRLKNETLRS</sequence>
<name>A0A0C2WRV0_AMAMK</name>
<keyword evidence="3" id="KW-1185">Reference proteome</keyword>
<accession>A0A0C2WRV0</accession>
<dbReference type="EMBL" id="KN818249">
    <property type="protein sequence ID" value="KIL64402.1"/>
    <property type="molecule type" value="Genomic_DNA"/>
</dbReference>
<organism evidence="2 3">
    <name type="scientific">Amanita muscaria (strain Koide BX008)</name>
    <dbReference type="NCBI Taxonomy" id="946122"/>
    <lineage>
        <taxon>Eukaryota</taxon>
        <taxon>Fungi</taxon>
        <taxon>Dikarya</taxon>
        <taxon>Basidiomycota</taxon>
        <taxon>Agaricomycotina</taxon>
        <taxon>Agaricomycetes</taxon>
        <taxon>Agaricomycetidae</taxon>
        <taxon>Agaricales</taxon>
        <taxon>Pluteineae</taxon>
        <taxon>Amanitaceae</taxon>
        <taxon>Amanita</taxon>
    </lineage>
</organism>
<dbReference type="HOGENOM" id="CLU_3031874_0_0_1"/>
<protein>
    <submittedName>
        <fullName evidence="2">Uncharacterized protein</fullName>
    </submittedName>
</protein>
<proteinExistence type="predicted"/>
<dbReference type="Proteomes" id="UP000054549">
    <property type="component" value="Unassembled WGS sequence"/>
</dbReference>
<dbReference type="AlphaFoldDB" id="A0A0C2WRV0"/>
<reference evidence="2 3" key="1">
    <citation type="submission" date="2014-04" db="EMBL/GenBank/DDBJ databases">
        <title>Evolutionary Origins and Diversification of the Mycorrhizal Mutualists.</title>
        <authorList>
            <consortium name="DOE Joint Genome Institute"/>
            <consortium name="Mycorrhizal Genomics Consortium"/>
            <person name="Kohler A."/>
            <person name="Kuo A."/>
            <person name="Nagy L.G."/>
            <person name="Floudas D."/>
            <person name="Copeland A."/>
            <person name="Barry K.W."/>
            <person name="Cichocki N."/>
            <person name="Veneault-Fourrey C."/>
            <person name="LaButti K."/>
            <person name="Lindquist E.A."/>
            <person name="Lipzen A."/>
            <person name="Lundell T."/>
            <person name="Morin E."/>
            <person name="Murat C."/>
            <person name="Riley R."/>
            <person name="Ohm R."/>
            <person name="Sun H."/>
            <person name="Tunlid A."/>
            <person name="Henrissat B."/>
            <person name="Grigoriev I.V."/>
            <person name="Hibbett D.S."/>
            <person name="Martin F."/>
        </authorList>
    </citation>
    <scope>NUCLEOTIDE SEQUENCE [LARGE SCALE GENOMIC DNA]</scope>
    <source>
        <strain evidence="2 3">Koide BX008</strain>
    </source>
</reference>
<dbReference type="InParanoid" id="A0A0C2WRV0"/>
<evidence type="ECO:0000256" key="1">
    <source>
        <dbReference type="SAM" id="MobiDB-lite"/>
    </source>
</evidence>
<feature type="region of interest" description="Disordered" evidence="1">
    <location>
        <begin position="1"/>
        <end position="22"/>
    </location>
</feature>
<gene>
    <name evidence="2" type="ORF">M378DRAFT_163139</name>
</gene>
<evidence type="ECO:0000313" key="2">
    <source>
        <dbReference type="EMBL" id="KIL64402.1"/>
    </source>
</evidence>